<protein>
    <submittedName>
        <fullName evidence="1">Uncharacterized protein</fullName>
    </submittedName>
</protein>
<dbReference type="InterPro" id="IPR015422">
    <property type="entry name" value="PyrdxlP-dep_Trfase_small"/>
</dbReference>
<reference evidence="1" key="1">
    <citation type="journal article" date="2014" name="Front. Microbiol.">
        <title>High frequency of phylogenetically diverse reductive dehalogenase-homologous genes in deep subseafloor sedimentary metagenomes.</title>
        <authorList>
            <person name="Kawai M."/>
            <person name="Futagami T."/>
            <person name="Toyoda A."/>
            <person name="Takaki Y."/>
            <person name="Nishi S."/>
            <person name="Hori S."/>
            <person name="Arai W."/>
            <person name="Tsubouchi T."/>
            <person name="Morono Y."/>
            <person name="Uchiyama I."/>
            <person name="Ito T."/>
            <person name="Fujiyama A."/>
            <person name="Inagaki F."/>
            <person name="Takami H."/>
        </authorList>
    </citation>
    <scope>NUCLEOTIDE SEQUENCE</scope>
    <source>
        <strain evidence="1">Expedition CK06-06</strain>
    </source>
</reference>
<dbReference type="AlphaFoldDB" id="X1NBC0"/>
<feature type="non-terminal residue" evidence="1">
    <location>
        <position position="1"/>
    </location>
</feature>
<sequence length="135" mass="15521">EIIKGELEGKSGFKMAHIYPDTKPNYWSYPIRLTEDTELSATAVSRRCEGKANIVSFHAYNDVNYLEQVFQDMHTRRSTSLGIPLPEYVSYAPGNCPKAEKAAQKFFFLNVHHDVNPDFLRNTARAIREVVRNNR</sequence>
<accession>X1NBC0</accession>
<dbReference type="EMBL" id="BARV01013579">
    <property type="protein sequence ID" value="GAI24120.1"/>
    <property type="molecule type" value="Genomic_DNA"/>
</dbReference>
<comment type="caution">
    <text evidence="1">The sequence shown here is derived from an EMBL/GenBank/DDBJ whole genome shotgun (WGS) entry which is preliminary data.</text>
</comment>
<name>X1NBC0_9ZZZZ</name>
<evidence type="ECO:0000313" key="1">
    <source>
        <dbReference type="EMBL" id="GAI24120.1"/>
    </source>
</evidence>
<proteinExistence type="predicted"/>
<organism evidence="1">
    <name type="scientific">marine sediment metagenome</name>
    <dbReference type="NCBI Taxonomy" id="412755"/>
    <lineage>
        <taxon>unclassified sequences</taxon>
        <taxon>metagenomes</taxon>
        <taxon>ecological metagenomes</taxon>
    </lineage>
</organism>
<dbReference type="Gene3D" id="3.90.1150.10">
    <property type="entry name" value="Aspartate Aminotransferase, domain 1"/>
    <property type="match status" value="1"/>
</dbReference>
<gene>
    <name evidence="1" type="ORF">S06H3_24422</name>
</gene>